<feature type="non-terminal residue" evidence="1">
    <location>
        <position position="1"/>
    </location>
</feature>
<name>G5JHV4_9STAP</name>
<protein>
    <submittedName>
        <fullName evidence="1">Uncharacterized protein</fullName>
    </submittedName>
</protein>
<evidence type="ECO:0000313" key="1">
    <source>
        <dbReference type="EMBL" id="EHJ08232.1"/>
    </source>
</evidence>
<keyword evidence="2" id="KW-1185">Reference proteome</keyword>
<evidence type="ECO:0000313" key="2">
    <source>
        <dbReference type="Proteomes" id="UP000005413"/>
    </source>
</evidence>
<accession>G5JHV4</accession>
<organism evidence="1 2">
    <name type="scientific">Staphylococcus simiae CCM 7213 = CCUG 51256</name>
    <dbReference type="NCBI Taxonomy" id="911238"/>
    <lineage>
        <taxon>Bacteria</taxon>
        <taxon>Bacillati</taxon>
        <taxon>Bacillota</taxon>
        <taxon>Bacilli</taxon>
        <taxon>Bacillales</taxon>
        <taxon>Staphylococcaceae</taxon>
        <taxon>Staphylococcus</taxon>
    </lineage>
</organism>
<proteinExistence type="predicted"/>
<dbReference type="EMBL" id="AEUN01000361">
    <property type="protein sequence ID" value="EHJ08232.1"/>
    <property type="molecule type" value="Genomic_DNA"/>
</dbReference>
<gene>
    <name evidence="1" type="ORF">SS7213T_05181</name>
</gene>
<dbReference type="Proteomes" id="UP000005413">
    <property type="component" value="Unassembled WGS sequence"/>
</dbReference>
<sequence>LEIVEGEYQDVIEEKMKTRIDSLASQEEDYTYFL</sequence>
<comment type="caution">
    <text evidence="1">The sequence shown here is derived from an EMBL/GenBank/DDBJ whole genome shotgun (WGS) entry which is preliminary data.</text>
</comment>
<reference evidence="1 2" key="1">
    <citation type="journal article" date="2012" name="BMC Genomics">
        <title>Comparative genomic analysis of the genus Staphylococcus including Staphylococcus aureus and its newly described sister species Staphylococcus simiae.</title>
        <authorList>
            <person name="Suzuki H."/>
            <person name="Lefebure T."/>
            <person name="Pavinski Bitar P."/>
            <person name="Stanhope M.J."/>
        </authorList>
    </citation>
    <scope>NUCLEOTIDE SEQUENCE [LARGE SCALE GENOMIC DNA]</scope>
    <source>
        <strain evidence="1 2">CCM 7213</strain>
    </source>
</reference>
<dbReference type="AlphaFoldDB" id="G5JHV4"/>